<organism evidence="1 2">
    <name type="scientific">Methylobacterium gossipiicola</name>
    <dbReference type="NCBI Taxonomy" id="582675"/>
    <lineage>
        <taxon>Bacteria</taxon>
        <taxon>Pseudomonadati</taxon>
        <taxon>Pseudomonadota</taxon>
        <taxon>Alphaproteobacteria</taxon>
        <taxon>Hyphomicrobiales</taxon>
        <taxon>Methylobacteriaceae</taxon>
        <taxon>Methylobacterium</taxon>
    </lineage>
</organism>
<accession>A0A1I2TN51</accession>
<name>A0A1I2TN51_9HYPH</name>
<dbReference type="EMBL" id="FOPM01000007">
    <property type="protein sequence ID" value="SFG64767.1"/>
    <property type="molecule type" value="Genomic_DNA"/>
</dbReference>
<reference evidence="2" key="1">
    <citation type="submission" date="2016-10" db="EMBL/GenBank/DDBJ databases">
        <authorList>
            <person name="Varghese N."/>
            <person name="Submissions S."/>
        </authorList>
    </citation>
    <scope>NUCLEOTIDE SEQUENCE [LARGE SCALE GENOMIC DNA]</scope>
    <source>
        <strain evidence="2">Gh-105</strain>
    </source>
</reference>
<dbReference type="Proteomes" id="UP000199229">
    <property type="component" value="Unassembled WGS sequence"/>
</dbReference>
<evidence type="ECO:0000313" key="2">
    <source>
        <dbReference type="Proteomes" id="UP000199229"/>
    </source>
</evidence>
<proteinExistence type="predicted"/>
<protein>
    <submittedName>
        <fullName evidence="1">Uncharacterized protein</fullName>
    </submittedName>
</protein>
<dbReference type="RefSeq" id="WP_091970719.1">
    <property type="nucleotide sequence ID" value="NZ_FOPM01000007.1"/>
</dbReference>
<dbReference type="OrthoDB" id="8002252at2"/>
<dbReference type="STRING" id="582675.SAMN05192565_107135"/>
<gene>
    <name evidence="1" type="ORF">SAMN05192565_107135</name>
</gene>
<dbReference type="AlphaFoldDB" id="A0A1I2TN51"/>
<sequence>MGVLDWSVVPAQNAITDPAIPARDGASAREFPGQSRGIMAGVAALAADQGGALVSTGTDNAYVVATLSGVTTPQAGTTISFWADRDNTASPSLNIDGTGPRQWLNGDGVPLPAGSIRKGVLYTVAWSSALVGSAPAWRLVSGGKQIAAVSDVPGLPTALSGKASLGHTAAPDADYQALVTDVQIGFPVLTAARTVYFPDVDTYPLGQDFVVADESMQCSPDRPIIMAPGPGTNDQIGDGTPIAITAPNQGLRFRRGRANLWILV</sequence>
<evidence type="ECO:0000313" key="1">
    <source>
        <dbReference type="EMBL" id="SFG64767.1"/>
    </source>
</evidence>
<keyword evidence="2" id="KW-1185">Reference proteome</keyword>